<comment type="caution">
    <text evidence="1">The sequence shown here is derived from an EMBL/GenBank/DDBJ whole genome shotgun (WGS) entry which is preliminary data.</text>
</comment>
<evidence type="ECO:0008006" key="3">
    <source>
        <dbReference type="Google" id="ProtNLM"/>
    </source>
</evidence>
<reference evidence="1 2" key="1">
    <citation type="submission" date="2018-11" db="EMBL/GenBank/DDBJ databases">
        <title>Novel bacteria species description.</title>
        <authorList>
            <person name="Han J.-H."/>
        </authorList>
    </citation>
    <scope>NUCLEOTIDE SEQUENCE [LARGE SCALE GENOMIC DNA]</scope>
    <source>
        <strain evidence="1 2">KCTC23259</strain>
    </source>
</reference>
<sequence>MPIKISVLVVFSFLFLSNTFAQDEWWKRNNLRVIQLNLPDYEAKTIQPNEIVEDLLKYSANTLIINAGGIMAFYPSKLENHFINPYMRPGVLGEIVEKCHQNNIKVMVRFDFSRADKTIFDKHPDWFYISPKGERMINTDKYVVSINAPYMQEEAFKIIMEVIEMFPIDGIFQNMPGYQTRNPYENLYQGIDQNEYDKKAFYAYSGLSLPLVENKEDSVFRKYEEFKKHTSEAWQEKLYHLVKAKNKNIAICTYAEKFVDIIRHESQSNSLPYWPYSASDNVGNAGNSYPDHIISNSSIQQISFQGRYNAVEPEEVEIRLWENIANGSGLDMSMMGDMRGYEDERNFEVYKKVYGFHKANEKFYGKYQSLAKIALIAPGAWPSGNKMQEYRGLMLMLKEAHLQFDIIEDSQIERHAERLKKYKIVIFPDITYLSENAIKLLQNVSRDGVNLIATNNSFSDNAQALKSLFGAEIIKKEWDGTGNYLKIDNQKLFGRLKGQSMIHWKFNLAQYDFEKTNTNHLPVLAKGRPGPPELIGGHDPMGYFGMSVKDFGTSKNVILPLNLGKLYYLNGYEQNKNLFLDVLQSLDSQVFEEFKTNAHPRVEMILKEFKYNTKNNKKATDGKILHFINLTGFSGNTFFEPLPVQQIQVSLKTEKTPKKAFYLSNKKPISFSIRQDEISFTVDKLANYEAVVFEY</sequence>
<dbReference type="SUPFAM" id="SSF51445">
    <property type="entry name" value="(Trans)glycosidases"/>
    <property type="match status" value="1"/>
</dbReference>
<evidence type="ECO:0000313" key="2">
    <source>
        <dbReference type="Proteomes" id="UP001204144"/>
    </source>
</evidence>
<dbReference type="CDD" id="cd03143">
    <property type="entry name" value="A4_beta-galactosidase_middle_domain"/>
    <property type="match status" value="1"/>
</dbReference>
<evidence type="ECO:0000313" key="1">
    <source>
        <dbReference type="EMBL" id="MCP9762643.1"/>
    </source>
</evidence>
<dbReference type="Proteomes" id="UP001204144">
    <property type="component" value="Unassembled WGS sequence"/>
</dbReference>
<dbReference type="InterPro" id="IPR029062">
    <property type="entry name" value="Class_I_gatase-like"/>
</dbReference>
<dbReference type="Pfam" id="PF14871">
    <property type="entry name" value="GHL6"/>
    <property type="match status" value="1"/>
</dbReference>
<dbReference type="AlphaFoldDB" id="A0AAE3H0J1"/>
<dbReference type="Gene3D" id="3.40.50.880">
    <property type="match status" value="1"/>
</dbReference>
<dbReference type="Gene3D" id="3.20.20.80">
    <property type="entry name" value="Glycosidases"/>
    <property type="match status" value="1"/>
</dbReference>
<keyword evidence="2" id="KW-1185">Reference proteome</keyword>
<organism evidence="1 2">
    <name type="scientific">Lacihabitans soyangensis</name>
    <dbReference type="NCBI Taxonomy" id="869394"/>
    <lineage>
        <taxon>Bacteria</taxon>
        <taxon>Pseudomonadati</taxon>
        <taxon>Bacteroidota</taxon>
        <taxon>Cytophagia</taxon>
        <taxon>Cytophagales</taxon>
        <taxon>Leadbetterellaceae</taxon>
        <taxon>Lacihabitans</taxon>
    </lineage>
</organism>
<name>A0AAE3H0J1_9BACT</name>
<proteinExistence type="predicted"/>
<dbReference type="EMBL" id="RJUF01000012">
    <property type="protein sequence ID" value="MCP9762643.1"/>
    <property type="molecule type" value="Genomic_DNA"/>
</dbReference>
<dbReference type="SUPFAM" id="SSF52317">
    <property type="entry name" value="Class I glutamine amidotransferase-like"/>
    <property type="match status" value="1"/>
</dbReference>
<protein>
    <recommendedName>
        <fullName evidence="3">Glycosyl hydrolase-like 10 domain-containing protein</fullName>
    </recommendedName>
</protein>
<gene>
    <name evidence="1" type="ORF">EGI31_06720</name>
</gene>
<dbReference type="InterPro" id="IPR017853">
    <property type="entry name" value="GH"/>
</dbReference>
<accession>A0AAE3H0J1</accession>
<dbReference type="InterPro" id="IPR028212">
    <property type="entry name" value="GHL6"/>
</dbReference>
<dbReference type="RefSeq" id="WP_255036415.1">
    <property type="nucleotide sequence ID" value="NZ_RJUF01000012.1"/>
</dbReference>